<dbReference type="GO" id="GO:0004673">
    <property type="term" value="F:protein histidine kinase activity"/>
    <property type="evidence" value="ECO:0007669"/>
    <property type="project" value="UniProtKB-EC"/>
</dbReference>
<proteinExistence type="predicted"/>
<dbReference type="PANTHER" id="PTHR41523:SF8">
    <property type="entry name" value="ETHYLENE RESPONSE SENSOR PROTEIN"/>
    <property type="match status" value="1"/>
</dbReference>
<keyword evidence="7" id="KW-0067">ATP-binding</keyword>
<evidence type="ECO:0000256" key="1">
    <source>
        <dbReference type="ARBA" id="ARBA00000085"/>
    </source>
</evidence>
<feature type="domain" description="Signal transduction histidine kinase HWE region" evidence="8">
    <location>
        <begin position="24"/>
        <end position="111"/>
    </location>
</feature>
<reference evidence="9" key="1">
    <citation type="journal article" date="2014" name="Int. J. Syst. Evol. Microbiol.">
        <title>Complete genome sequence of Corynebacterium casei LMG S-19264T (=DSM 44701T), isolated from a smear-ripened cheese.</title>
        <authorList>
            <consortium name="US DOE Joint Genome Institute (JGI-PGF)"/>
            <person name="Walter F."/>
            <person name="Albersmeier A."/>
            <person name="Kalinowski J."/>
            <person name="Ruckert C."/>
        </authorList>
    </citation>
    <scope>NUCLEOTIDE SEQUENCE</scope>
    <source>
        <strain evidence="9">CGMCC 1.12214</strain>
    </source>
</reference>
<dbReference type="SUPFAM" id="SSF55874">
    <property type="entry name" value="ATPase domain of HSP90 chaperone/DNA topoisomerase II/histidine kinase"/>
    <property type="match status" value="1"/>
</dbReference>
<organism evidence="9 10">
    <name type="scientific">Alsobacter metallidurans</name>
    <dbReference type="NCBI Taxonomy" id="340221"/>
    <lineage>
        <taxon>Bacteria</taxon>
        <taxon>Pseudomonadati</taxon>
        <taxon>Pseudomonadota</taxon>
        <taxon>Alphaproteobacteria</taxon>
        <taxon>Hyphomicrobiales</taxon>
        <taxon>Alsobacteraceae</taxon>
        <taxon>Alsobacter</taxon>
    </lineage>
</organism>
<evidence type="ECO:0000313" key="10">
    <source>
        <dbReference type="Proteomes" id="UP000603912"/>
    </source>
</evidence>
<dbReference type="EC" id="2.7.13.3" evidence="2"/>
<dbReference type="InterPro" id="IPR011102">
    <property type="entry name" value="Sig_transdc_His_kinase_HWE"/>
</dbReference>
<evidence type="ECO:0000256" key="5">
    <source>
        <dbReference type="ARBA" id="ARBA00022741"/>
    </source>
</evidence>
<evidence type="ECO:0000256" key="4">
    <source>
        <dbReference type="ARBA" id="ARBA00022679"/>
    </source>
</evidence>
<dbReference type="Pfam" id="PF07536">
    <property type="entry name" value="HWE_HK"/>
    <property type="match status" value="1"/>
</dbReference>
<dbReference type="PANTHER" id="PTHR41523">
    <property type="entry name" value="TWO-COMPONENT SYSTEM SENSOR PROTEIN"/>
    <property type="match status" value="1"/>
</dbReference>
<keyword evidence="4" id="KW-0808">Transferase</keyword>
<protein>
    <recommendedName>
        <fullName evidence="2">histidine kinase</fullName>
        <ecNumber evidence="2">2.7.13.3</ecNumber>
    </recommendedName>
</protein>
<dbReference type="InterPro" id="IPR036890">
    <property type="entry name" value="HATPase_C_sf"/>
</dbReference>
<keyword evidence="6" id="KW-0418">Kinase</keyword>
<sequence length="217" mass="23088">MFGIFLDVSERKLAEEAREMLSGEMSHRVKNLFAIATALTAIASRNAATTKEMADDLTRRLIALGQAHELVRPVLAEQKKTTTLATLLATLLDAYDDRGAIGDRIRVAVPDILVGEASVTTIALVVHELATNSLKYGSLSAEAGTLDVTATVDQGDVEIVWTELGGPRVDVTKGQAGFGSKLVNLSITSQLGGAITFEWPDKGAVVVLRMSKARLGV</sequence>
<comment type="catalytic activity">
    <reaction evidence="1">
        <text>ATP + protein L-histidine = ADP + protein N-phospho-L-histidine.</text>
        <dbReference type="EC" id="2.7.13.3"/>
    </reaction>
</comment>
<name>A0A917I2Z3_9HYPH</name>
<evidence type="ECO:0000259" key="8">
    <source>
        <dbReference type="SMART" id="SM00911"/>
    </source>
</evidence>
<dbReference type="Gene3D" id="3.30.565.10">
    <property type="entry name" value="Histidine kinase-like ATPase, C-terminal domain"/>
    <property type="match status" value="1"/>
</dbReference>
<evidence type="ECO:0000313" key="9">
    <source>
        <dbReference type="EMBL" id="GGH07165.1"/>
    </source>
</evidence>
<evidence type="ECO:0000256" key="6">
    <source>
        <dbReference type="ARBA" id="ARBA00022777"/>
    </source>
</evidence>
<keyword evidence="3" id="KW-0597">Phosphoprotein</keyword>
<keyword evidence="10" id="KW-1185">Reference proteome</keyword>
<dbReference type="Proteomes" id="UP000603912">
    <property type="component" value="Unassembled WGS sequence"/>
</dbReference>
<reference evidence="9" key="2">
    <citation type="submission" date="2020-09" db="EMBL/GenBank/DDBJ databases">
        <authorList>
            <person name="Sun Q."/>
            <person name="Zhou Y."/>
        </authorList>
    </citation>
    <scope>NUCLEOTIDE SEQUENCE</scope>
    <source>
        <strain evidence="9">CGMCC 1.12214</strain>
    </source>
</reference>
<dbReference type="SMART" id="SM00911">
    <property type="entry name" value="HWE_HK"/>
    <property type="match status" value="1"/>
</dbReference>
<dbReference type="GO" id="GO:0005524">
    <property type="term" value="F:ATP binding"/>
    <property type="evidence" value="ECO:0007669"/>
    <property type="project" value="UniProtKB-KW"/>
</dbReference>
<dbReference type="RefSeq" id="WP_308469336.1">
    <property type="nucleotide sequence ID" value="NZ_BMES01000001.1"/>
</dbReference>
<dbReference type="Gene3D" id="3.30.450.20">
    <property type="entry name" value="PAS domain"/>
    <property type="match status" value="1"/>
</dbReference>
<evidence type="ECO:0000256" key="2">
    <source>
        <dbReference type="ARBA" id="ARBA00012438"/>
    </source>
</evidence>
<comment type="caution">
    <text evidence="9">The sequence shown here is derived from an EMBL/GenBank/DDBJ whole genome shotgun (WGS) entry which is preliminary data.</text>
</comment>
<dbReference type="AlphaFoldDB" id="A0A917I2Z3"/>
<dbReference type="EMBL" id="BMES01000001">
    <property type="protein sequence ID" value="GGH07165.1"/>
    <property type="molecule type" value="Genomic_DNA"/>
</dbReference>
<keyword evidence="5" id="KW-0547">Nucleotide-binding</keyword>
<evidence type="ECO:0000256" key="7">
    <source>
        <dbReference type="ARBA" id="ARBA00022840"/>
    </source>
</evidence>
<gene>
    <name evidence="9" type="ORF">GCM10007036_01890</name>
</gene>
<accession>A0A917I2Z3</accession>
<evidence type="ECO:0000256" key="3">
    <source>
        <dbReference type="ARBA" id="ARBA00022553"/>
    </source>
</evidence>